<evidence type="ECO:0000313" key="2">
    <source>
        <dbReference type="EMBL" id="CAE0320011.1"/>
    </source>
</evidence>
<proteinExistence type="predicted"/>
<dbReference type="AlphaFoldDB" id="A0A7S3IDU4"/>
<feature type="region of interest" description="Disordered" evidence="1">
    <location>
        <begin position="140"/>
        <end position="166"/>
    </location>
</feature>
<sequence length="178" mass="20375">MSVASAAFNLKNPSKATTAIRIKSPPKFQKNNFKLTGYGTMNNKAENIPYKWPTLRPWFVAHKIKKMEPSYVVTAKFAAHAKVFISGTTHGEVKLWDNMNLDPLGIVNSPDWQPSRLYIHWKYTKQVEEKHLTRKQQAIMQPVEGLSGATPASRRSPQKSRRSQKNLGVFKDFEFSRK</sequence>
<organism evidence="2">
    <name type="scientific">Strombidium inclinatum</name>
    <dbReference type="NCBI Taxonomy" id="197538"/>
    <lineage>
        <taxon>Eukaryota</taxon>
        <taxon>Sar</taxon>
        <taxon>Alveolata</taxon>
        <taxon>Ciliophora</taxon>
        <taxon>Intramacronucleata</taxon>
        <taxon>Spirotrichea</taxon>
        <taxon>Oligotrichia</taxon>
        <taxon>Strombidiidae</taxon>
        <taxon>Strombidium</taxon>
    </lineage>
</organism>
<accession>A0A7S3IDU4</accession>
<dbReference type="EMBL" id="HBIH01001636">
    <property type="protein sequence ID" value="CAE0320011.1"/>
    <property type="molecule type" value="Transcribed_RNA"/>
</dbReference>
<gene>
    <name evidence="2" type="ORF">SINC0208_LOCUS589</name>
</gene>
<evidence type="ECO:0000256" key="1">
    <source>
        <dbReference type="SAM" id="MobiDB-lite"/>
    </source>
</evidence>
<name>A0A7S3IDU4_9SPIT</name>
<protein>
    <submittedName>
        <fullName evidence="2">Uncharacterized protein</fullName>
    </submittedName>
</protein>
<reference evidence="2" key="1">
    <citation type="submission" date="2021-01" db="EMBL/GenBank/DDBJ databases">
        <authorList>
            <person name="Corre E."/>
            <person name="Pelletier E."/>
            <person name="Niang G."/>
            <person name="Scheremetjew M."/>
            <person name="Finn R."/>
            <person name="Kale V."/>
            <person name="Holt S."/>
            <person name="Cochrane G."/>
            <person name="Meng A."/>
            <person name="Brown T."/>
            <person name="Cohen L."/>
        </authorList>
    </citation>
    <scope>NUCLEOTIDE SEQUENCE</scope>
    <source>
        <strain evidence="2">S3</strain>
    </source>
</reference>